<comment type="caution">
    <text evidence="1">The sequence shown here is derived from an EMBL/GenBank/DDBJ whole genome shotgun (WGS) entry which is preliminary data.</text>
</comment>
<reference evidence="1 2" key="1">
    <citation type="submission" date="2019-12" db="EMBL/GenBank/DDBJ databases">
        <authorList>
            <person name="Floudas D."/>
            <person name="Bentzer J."/>
            <person name="Ahren D."/>
            <person name="Johansson T."/>
            <person name="Persson P."/>
            <person name="Tunlid A."/>
        </authorList>
    </citation>
    <scope>NUCLEOTIDE SEQUENCE [LARGE SCALE GENOMIC DNA]</scope>
    <source>
        <strain evidence="1 2">CBS 102.39</strain>
    </source>
</reference>
<name>A0A8H4QY26_9AGAR</name>
<proteinExistence type="predicted"/>
<dbReference type="AlphaFoldDB" id="A0A8H4QY26"/>
<accession>A0A8H4QY26</accession>
<organism evidence="1 2">
    <name type="scientific">Agrocybe pediades</name>
    <dbReference type="NCBI Taxonomy" id="84607"/>
    <lineage>
        <taxon>Eukaryota</taxon>
        <taxon>Fungi</taxon>
        <taxon>Dikarya</taxon>
        <taxon>Basidiomycota</taxon>
        <taxon>Agaricomycotina</taxon>
        <taxon>Agaricomycetes</taxon>
        <taxon>Agaricomycetidae</taxon>
        <taxon>Agaricales</taxon>
        <taxon>Agaricineae</taxon>
        <taxon>Strophariaceae</taxon>
        <taxon>Agrocybe</taxon>
    </lineage>
</organism>
<evidence type="ECO:0000313" key="2">
    <source>
        <dbReference type="Proteomes" id="UP000521872"/>
    </source>
</evidence>
<keyword evidence="2" id="KW-1185">Reference proteome</keyword>
<dbReference type="EMBL" id="JAACJL010000017">
    <property type="protein sequence ID" value="KAF4618801.1"/>
    <property type="molecule type" value="Genomic_DNA"/>
</dbReference>
<dbReference type="Proteomes" id="UP000521872">
    <property type="component" value="Unassembled WGS sequence"/>
</dbReference>
<protein>
    <submittedName>
        <fullName evidence="1">Uncharacterized protein</fullName>
    </submittedName>
</protein>
<evidence type="ECO:0000313" key="1">
    <source>
        <dbReference type="EMBL" id="KAF4618801.1"/>
    </source>
</evidence>
<gene>
    <name evidence="1" type="ORF">D9613_009717</name>
</gene>
<sequence>MSVSVPTNNLANLNGIKNAVTGNPLAKAEIATDELLVSTLFDFLDAVSEEGKAFRDTLRMEAARVGASLPYGIEHALGTLCKPTHRTPSSTRSLISRFNNFDSNTSCPAFLIIWGIHSGCSGPLDVGLRPDSGAVTHTKHRVQKTLNDLF</sequence>